<dbReference type="InterPro" id="IPR000182">
    <property type="entry name" value="GNAT_dom"/>
</dbReference>
<dbReference type="RefSeq" id="WP_208502998.1">
    <property type="nucleotide sequence ID" value="NZ_JAGFOA010000003.1"/>
</dbReference>
<sequence>MLNGLPLPVTLTARDGEFHVRAADSSDLDALVELIAGDPISATRGDTASPDDRDAYARGLDQVQADPRNVQLVAERAGEVIATLQLTLIPGLARRGADRLQVEAVRVRDDVRSLGIGRALMRWVADDAAPALGATLIQLTSDAARSDAHRFYERLGYAASHVGYKLRV</sequence>
<dbReference type="PROSITE" id="PS51186">
    <property type="entry name" value="GNAT"/>
    <property type="match status" value="1"/>
</dbReference>
<dbReference type="EMBL" id="JAGFOA010000003">
    <property type="protein sequence ID" value="MBO3663674.1"/>
    <property type="molecule type" value="Genomic_DNA"/>
</dbReference>
<keyword evidence="2" id="KW-0012">Acyltransferase</keyword>
<dbReference type="InterPro" id="IPR050832">
    <property type="entry name" value="Bact_Acetyltransf"/>
</dbReference>
<evidence type="ECO:0000259" key="3">
    <source>
        <dbReference type="PROSITE" id="PS51186"/>
    </source>
</evidence>
<keyword evidence="5" id="KW-1185">Reference proteome</keyword>
<dbReference type="Gene3D" id="3.40.630.30">
    <property type="match status" value="1"/>
</dbReference>
<evidence type="ECO:0000256" key="2">
    <source>
        <dbReference type="ARBA" id="ARBA00023315"/>
    </source>
</evidence>
<name>A0A939TU56_9MICO</name>
<dbReference type="InterPro" id="IPR016181">
    <property type="entry name" value="Acyl_CoA_acyltransferase"/>
</dbReference>
<dbReference type="SUPFAM" id="SSF55729">
    <property type="entry name" value="Acyl-CoA N-acyltransferases (Nat)"/>
    <property type="match status" value="1"/>
</dbReference>
<protein>
    <submittedName>
        <fullName evidence="4">GNAT family N-acetyltransferase</fullName>
    </submittedName>
</protein>
<dbReference type="GO" id="GO:0016747">
    <property type="term" value="F:acyltransferase activity, transferring groups other than amino-acyl groups"/>
    <property type="evidence" value="ECO:0007669"/>
    <property type="project" value="InterPro"/>
</dbReference>
<dbReference type="PANTHER" id="PTHR43877">
    <property type="entry name" value="AMINOALKYLPHOSPHONATE N-ACETYLTRANSFERASE-RELATED-RELATED"/>
    <property type="match status" value="1"/>
</dbReference>
<gene>
    <name evidence="4" type="ORF">J5V96_09115</name>
</gene>
<dbReference type="Proteomes" id="UP000680132">
    <property type="component" value="Unassembled WGS sequence"/>
</dbReference>
<feature type="domain" description="N-acetyltransferase" evidence="3">
    <location>
        <begin position="18"/>
        <end position="168"/>
    </location>
</feature>
<dbReference type="PANTHER" id="PTHR43877:SF2">
    <property type="entry name" value="AMINOALKYLPHOSPHONATE N-ACETYLTRANSFERASE-RELATED"/>
    <property type="match status" value="1"/>
</dbReference>
<keyword evidence="1" id="KW-0808">Transferase</keyword>
<reference evidence="4" key="1">
    <citation type="submission" date="2021-03" db="EMBL/GenBank/DDBJ databases">
        <title>Microbacterium sp. nov., a novel actinobacterium isolated from cow dung.</title>
        <authorList>
            <person name="Zhang L."/>
        </authorList>
    </citation>
    <scope>NUCLEOTIDE SEQUENCE</scope>
    <source>
        <strain evidence="4">NEAU-LLB</strain>
    </source>
</reference>
<dbReference type="Pfam" id="PF00583">
    <property type="entry name" value="Acetyltransf_1"/>
    <property type="match status" value="1"/>
</dbReference>
<evidence type="ECO:0000313" key="5">
    <source>
        <dbReference type="Proteomes" id="UP000680132"/>
    </source>
</evidence>
<comment type="caution">
    <text evidence="4">The sequence shown here is derived from an EMBL/GenBank/DDBJ whole genome shotgun (WGS) entry which is preliminary data.</text>
</comment>
<organism evidence="4 5">
    <name type="scientific">Microbacterium stercoris</name>
    <dbReference type="NCBI Taxonomy" id="2820289"/>
    <lineage>
        <taxon>Bacteria</taxon>
        <taxon>Bacillati</taxon>
        <taxon>Actinomycetota</taxon>
        <taxon>Actinomycetes</taxon>
        <taxon>Micrococcales</taxon>
        <taxon>Microbacteriaceae</taxon>
        <taxon>Microbacterium</taxon>
    </lineage>
</organism>
<evidence type="ECO:0000256" key="1">
    <source>
        <dbReference type="ARBA" id="ARBA00022679"/>
    </source>
</evidence>
<evidence type="ECO:0000313" key="4">
    <source>
        <dbReference type="EMBL" id="MBO3663674.1"/>
    </source>
</evidence>
<dbReference type="CDD" id="cd04301">
    <property type="entry name" value="NAT_SF"/>
    <property type="match status" value="1"/>
</dbReference>
<proteinExistence type="predicted"/>
<dbReference type="AlphaFoldDB" id="A0A939TU56"/>
<accession>A0A939TU56</accession>